<reference evidence="2" key="2">
    <citation type="journal article" date="2024" name="Plant">
        <title>Genomic evolution and insights into agronomic trait innovations of Sesamum species.</title>
        <authorList>
            <person name="Miao H."/>
            <person name="Wang L."/>
            <person name="Qu L."/>
            <person name="Liu H."/>
            <person name="Sun Y."/>
            <person name="Le M."/>
            <person name="Wang Q."/>
            <person name="Wei S."/>
            <person name="Zheng Y."/>
            <person name="Lin W."/>
            <person name="Duan Y."/>
            <person name="Cao H."/>
            <person name="Xiong S."/>
            <person name="Wang X."/>
            <person name="Wei L."/>
            <person name="Li C."/>
            <person name="Ma Q."/>
            <person name="Ju M."/>
            <person name="Zhao R."/>
            <person name="Li G."/>
            <person name="Mu C."/>
            <person name="Tian Q."/>
            <person name="Mei H."/>
            <person name="Zhang T."/>
            <person name="Gao T."/>
            <person name="Zhang H."/>
        </authorList>
    </citation>
    <scope>NUCLEOTIDE SEQUENCE</scope>
    <source>
        <strain evidence="2">KEN1</strain>
    </source>
</reference>
<feature type="region of interest" description="Disordered" evidence="1">
    <location>
        <begin position="202"/>
        <end position="251"/>
    </location>
</feature>
<organism evidence="2">
    <name type="scientific">Sesamum latifolium</name>
    <dbReference type="NCBI Taxonomy" id="2727402"/>
    <lineage>
        <taxon>Eukaryota</taxon>
        <taxon>Viridiplantae</taxon>
        <taxon>Streptophyta</taxon>
        <taxon>Embryophyta</taxon>
        <taxon>Tracheophyta</taxon>
        <taxon>Spermatophyta</taxon>
        <taxon>Magnoliopsida</taxon>
        <taxon>eudicotyledons</taxon>
        <taxon>Gunneridae</taxon>
        <taxon>Pentapetalae</taxon>
        <taxon>asterids</taxon>
        <taxon>lamiids</taxon>
        <taxon>Lamiales</taxon>
        <taxon>Pedaliaceae</taxon>
        <taxon>Sesamum</taxon>
    </lineage>
</organism>
<sequence length="471" mass="52827">MQAFPLAVAPPRRSPFATHILAEAIQPGIKIPNISEYDGTKDPQDHLDRFLAKADLLDISDAAYCKIFETLAGKAMVWFNQPPIVMIDSFEQLSQLFLHHFAINKRYPKTASYLFTIIQGRFREPIAGKPPANLDELLVRAEKYIRIKETSDMRENPKRMKSDRYCLFHKDRGHSTEECLHLKDEIEKLIRWGYLKEYVDRNNRPREGNSRPPREGRERKARQNQPNQDNPPTAGVIGVISGGPAGGDSARERKAALRSANNLAYESFGSEIMMTEESREKQEIIFSSQDLEKDVATNNDAVVISATIANFWVKKVLVDSGSSADIIFYKAFSQMGINNAELTLVNTPLTSFSGSIVEPMGEVTLPMSLGSPSLNTIQAITSTYHLKLKFPTPNGIGEEVGDQRQARKCYANSLKKKANDPPKESSNKGKASINPEDVMATRDEKDPLTTKKKKIEERMGPMEEVKTIKLA</sequence>
<dbReference type="PANTHER" id="PTHR33240">
    <property type="entry name" value="OS08G0508500 PROTEIN"/>
    <property type="match status" value="1"/>
</dbReference>
<reference evidence="2" key="1">
    <citation type="submission" date="2020-06" db="EMBL/GenBank/DDBJ databases">
        <authorList>
            <person name="Li T."/>
            <person name="Hu X."/>
            <person name="Zhang T."/>
            <person name="Song X."/>
            <person name="Zhang H."/>
            <person name="Dai N."/>
            <person name="Sheng W."/>
            <person name="Hou X."/>
            <person name="Wei L."/>
        </authorList>
    </citation>
    <scope>NUCLEOTIDE SEQUENCE</scope>
    <source>
        <strain evidence="2">KEN1</strain>
        <tissue evidence="2">Leaf</tissue>
    </source>
</reference>
<feature type="compositionally biased region" description="Basic and acidic residues" evidence="1">
    <location>
        <begin position="417"/>
        <end position="427"/>
    </location>
</feature>
<dbReference type="PANTHER" id="PTHR33240:SF15">
    <property type="entry name" value="GAG-PRO-LIKE PROTEIN"/>
    <property type="match status" value="1"/>
</dbReference>
<comment type="caution">
    <text evidence="2">The sequence shown here is derived from an EMBL/GenBank/DDBJ whole genome shotgun (WGS) entry which is preliminary data.</text>
</comment>
<evidence type="ECO:0000313" key="2">
    <source>
        <dbReference type="EMBL" id="KAL0449301.1"/>
    </source>
</evidence>
<name>A0AAW2X6N9_9LAMI</name>
<accession>A0AAW2X6N9</accession>
<dbReference type="AlphaFoldDB" id="A0AAW2X6N9"/>
<proteinExistence type="predicted"/>
<protein>
    <recommendedName>
        <fullName evidence="3">Retrotransposon gag domain-containing protein</fullName>
    </recommendedName>
</protein>
<feature type="region of interest" description="Disordered" evidence="1">
    <location>
        <begin position="413"/>
        <end position="471"/>
    </location>
</feature>
<gene>
    <name evidence="2" type="ORF">Slati_1486500</name>
</gene>
<evidence type="ECO:0008006" key="3">
    <source>
        <dbReference type="Google" id="ProtNLM"/>
    </source>
</evidence>
<evidence type="ECO:0000256" key="1">
    <source>
        <dbReference type="SAM" id="MobiDB-lite"/>
    </source>
</evidence>
<dbReference type="EMBL" id="JACGWN010000005">
    <property type="protein sequence ID" value="KAL0449301.1"/>
    <property type="molecule type" value="Genomic_DNA"/>
</dbReference>
<feature type="compositionally biased region" description="Basic and acidic residues" evidence="1">
    <location>
        <begin position="202"/>
        <end position="218"/>
    </location>
</feature>
<feature type="compositionally biased region" description="Basic and acidic residues" evidence="1">
    <location>
        <begin position="439"/>
        <end position="471"/>
    </location>
</feature>